<sequence>MNTGASRIDWNSHNDFFKFTRGRFIVDEAENARKREIRFDMNSLARVAAQSVGAARCIAIEKYPDGMFNKAFLMTMDNGQEVIAKIPNPNAGIPHSTTASEVATMDFARIFLETPAPRVYARNSQAKSHPVGAEFIIMEKIEGVPLSQVWSTMKLPQKLQVLLAMTRIQKQWLNVSFSHYGSLYYTEDLQPPAGNHFVKDGKAVRNSGFAIGPATGRDWCDAGRSDLLRLTLVVLLVR</sequence>
<dbReference type="VEuPathDB" id="FungiDB:BO72DRAFT_430924"/>
<evidence type="ECO:0000256" key="3">
    <source>
        <dbReference type="ARBA" id="ARBA00016197"/>
    </source>
</evidence>
<evidence type="ECO:0000256" key="2">
    <source>
        <dbReference type="ARBA" id="ARBA00005543"/>
    </source>
</evidence>
<gene>
    <name evidence="7" type="ORF">BO72DRAFT_430924</name>
</gene>
<name>A0A8G1VYJ9_9EURO</name>
<dbReference type="PANTHER" id="PTHR36091:SF1">
    <property type="entry name" value="ALTERED INHERITANCE OF MITOCHONDRIA PROTEIN 9, MITOCHONDRIAL"/>
    <property type="match status" value="1"/>
</dbReference>
<dbReference type="InterPro" id="IPR051035">
    <property type="entry name" value="Mito_inheritance_9"/>
</dbReference>
<dbReference type="GO" id="GO:0005739">
    <property type="term" value="C:mitochondrion"/>
    <property type="evidence" value="ECO:0007669"/>
    <property type="project" value="UniProtKB-SubCell"/>
</dbReference>
<keyword evidence="4" id="KW-0809">Transit peptide</keyword>
<dbReference type="SUPFAM" id="SSF56112">
    <property type="entry name" value="Protein kinase-like (PK-like)"/>
    <property type="match status" value="1"/>
</dbReference>
<evidence type="ECO:0000256" key="6">
    <source>
        <dbReference type="ARBA" id="ARBA00031849"/>
    </source>
</evidence>
<reference evidence="7 8" key="1">
    <citation type="submission" date="2018-02" db="EMBL/GenBank/DDBJ databases">
        <title>The genomes of Aspergillus section Nigri reveals drivers in fungal speciation.</title>
        <authorList>
            <consortium name="DOE Joint Genome Institute"/>
            <person name="Vesth T.C."/>
            <person name="Nybo J."/>
            <person name="Theobald S."/>
            <person name="Brandl J."/>
            <person name="Frisvad J.C."/>
            <person name="Nielsen K.F."/>
            <person name="Lyhne E.K."/>
            <person name="Kogle M.E."/>
            <person name="Kuo A."/>
            <person name="Riley R."/>
            <person name="Clum A."/>
            <person name="Nolan M."/>
            <person name="Lipzen A."/>
            <person name="Salamov A."/>
            <person name="Henrissat B."/>
            <person name="Wiebenga A."/>
            <person name="De vries R.P."/>
            <person name="Grigoriev I.V."/>
            <person name="Mortensen U.H."/>
            <person name="Andersen M.R."/>
            <person name="Baker S.E."/>
        </authorList>
    </citation>
    <scope>NUCLEOTIDE SEQUENCE [LARGE SCALE GENOMIC DNA]</scope>
    <source>
        <strain evidence="7 8">CBS 313.89</strain>
    </source>
</reference>
<dbReference type="PANTHER" id="PTHR36091">
    <property type="entry name" value="ALTERED INHERITANCE OF MITOCHONDRIA PROTEIN 9, MITOCHONDRIAL"/>
    <property type="match status" value="1"/>
</dbReference>
<dbReference type="Proteomes" id="UP000249789">
    <property type="component" value="Unassembled WGS sequence"/>
</dbReference>
<evidence type="ECO:0000256" key="1">
    <source>
        <dbReference type="ARBA" id="ARBA00004173"/>
    </source>
</evidence>
<comment type="subcellular location">
    <subcellularLocation>
        <location evidence="1">Mitochondrion</location>
    </subcellularLocation>
</comment>
<dbReference type="RefSeq" id="XP_040800391.1">
    <property type="nucleotide sequence ID" value="XM_040943120.1"/>
</dbReference>
<evidence type="ECO:0000313" key="7">
    <source>
        <dbReference type="EMBL" id="RAK76381.1"/>
    </source>
</evidence>
<dbReference type="InterPro" id="IPR011009">
    <property type="entry name" value="Kinase-like_dom_sf"/>
</dbReference>
<keyword evidence="8" id="KW-1185">Reference proteome</keyword>
<dbReference type="EMBL" id="KZ824649">
    <property type="protein sequence ID" value="RAK76381.1"/>
    <property type="molecule type" value="Genomic_DNA"/>
</dbReference>
<evidence type="ECO:0000256" key="5">
    <source>
        <dbReference type="ARBA" id="ARBA00023128"/>
    </source>
</evidence>
<evidence type="ECO:0000256" key="4">
    <source>
        <dbReference type="ARBA" id="ARBA00022946"/>
    </source>
</evidence>
<dbReference type="OrthoDB" id="2831558at2759"/>
<protein>
    <recommendedName>
        <fullName evidence="3">Altered inheritance of mitochondria protein 9, mitochondrial</fullName>
    </recommendedName>
    <alternativeName>
        <fullName evidence="6">Found in mitochondrial proteome protein 29</fullName>
    </alternativeName>
</protein>
<dbReference type="AlphaFoldDB" id="A0A8G1VYJ9"/>
<evidence type="ECO:0000313" key="8">
    <source>
        <dbReference type="Proteomes" id="UP000249789"/>
    </source>
</evidence>
<keyword evidence="5" id="KW-0496">Mitochondrion</keyword>
<dbReference type="GeneID" id="63860453"/>
<organism evidence="7 8">
    <name type="scientific">Aspergillus fijiensis CBS 313.89</name>
    <dbReference type="NCBI Taxonomy" id="1448319"/>
    <lineage>
        <taxon>Eukaryota</taxon>
        <taxon>Fungi</taxon>
        <taxon>Dikarya</taxon>
        <taxon>Ascomycota</taxon>
        <taxon>Pezizomycotina</taxon>
        <taxon>Eurotiomycetes</taxon>
        <taxon>Eurotiomycetidae</taxon>
        <taxon>Eurotiales</taxon>
        <taxon>Aspergillaceae</taxon>
        <taxon>Aspergillus</taxon>
    </lineage>
</organism>
<proteinExistence type="inferred from homology"/>
<comment type="similarity">
    <text evidence="2">Belongs to the AIM9 family.</text>
</comment>
<accession>A0A8G1VYJ9</accession>